<organism evidence="6 7">
    <name type="scientific">Nocardia bovistercoris</name>
    <dbReference type="NCBI Taxonomy" id="2785916"/>
    <lineage>
        <taxon>Bacteria</taxon>
        <taxon>Bacillati</taxon>
        <taxon>Actinomycetota</taxon>
        <taxon>Actinomycetes</taxon>
        <taxon>Mycobacteriales</taxon>
        <taxon>Nocardiaceae</taxon>
        <taxon>Nocardia</taxon>
    </lineage>
</organism>
<evidence type="ECO:0000256" key="1">
    <source>
        <dbReference type="ARBA" id="ARBA00022723"/>
    </source>
</evidence>
<dbReference type="Gene3D" id="3.60.15.30">
    <property type="entry name" value="Metallo-beta-lactamase domain"/>
    <property type="match status" value="1"/>
</dbReference>
<dbReference type="InterPro" id="IPR036527">
    <property type="entry name" value="SCP2_sterol-bd_dom_sf"/>
</dbReference>
<gene>
    <name evidence="6" type="ORF">IT779_03265</name>
</gene>
<dbReference type="InterPro" id="IPR044097">
    <property type="entry name" value="Bds1/SdsA1_MBL-fold"/>
</dbReference>
<dbReference type="SUPFAM" id="SSF56281">
    <property type="entry name" value="Metallo-hydrolase/oxidoreductase"/>
    <property type="match status" value="1"/>
</dbReference>
<dbReference type="InterPro" id="IPR029228">
    <property type="entry name" value="Alkyl_sulf_dimr"/>
</dbReference>
<dbReference type="Proteomes" id="UP000655751">
    <property type="component" value="Unassembled WGS sequence"/>
</dbReference>
<dbReference type="GO" id="GO:0046983">
    <property type="term" value="F:protein dimerization activity"/>
    <property type="evidence" value="ECO:0007669"/>
    <property type="project" value="InterPro"/>
</dbReference>
<dbReference type="GO" id="GO:0018909">
    <property type="term" value="P:dodecyl sulfate metabolic process"/>
    <property type="evidence" value="ECO:0007669"/>
    <property type="project" value="InterPro"/>
</dbReference>
<keyword evidence="3" id="KW-0862">Zinc</keyword>
<dbReference type="InterPro" id="IPR001279">
    <property type="entry name" value="Metallo-B-lactamas"/>
</dbReference>
<dbReference type="RefSeq" id="WP_196147580.1">
    <property type="nucleotide sequence ID" value="NZ_JADMLG010000001.1"/>
</dbReference>
<evidence type="ECO:0000313" key="7">
    <source>
        <dbReference type="Proteomes" id="UP000655751"/>
    </source>
</evidence>
<dbReference type="InterPro" id="IPR036866">
    <property type="entry name" value="RibonucZ/Hydroxyglut_hydro"/>
</dbReference>
<dbReference type="PANTHER" id="PTHR43223:SF1">
    <property type="entry name" value="ALKYL_ARYL-SULFATASE BDS1"/>
    <property type="match status" value="1"/>
</dbReference>
<dbReference type="InterPro" id="IPR038536">
    <property type="entry name" value="Alkyl/aryl-sulf_dimr_sf"/>
</dbReference>
<protein>
    <submittedName>
        <fullName evidence="6">MBL fold metallo-hydrolase</fullName>
    </submittedName>
</protein>
<dbReference type="GO" id="GO:0046872">
    <property type="term" value="F:metal ion binding"/>
    <property type="evidence" value="ECO:0007669"/>
    <property type="project" value="UniProtKB-KW"/>
</dbReference>
<name>A0A931I7H3_9NOCA</name>
<dbReference type="SUPFAM" id="SSF55718">
    <property type="entry name" value="SCP-like"/>
    <property type="match status" value="1"/>
</dbReference>
<dbReference type="SMART" id="SM00849">
    <property type="entry name" value="Lactamase_B"/>
    <property type="match status" value="1"/>
</dbReference>
<dbReference type="InterPro" id="IPR052195">
    <property type="entry name" value="Bact_Alkyl/Aryl-Sulfatase"/>
</dbReference>
<evidence type="ECO:0000256" key="4">
    <source>
        <dbReference type="ARBA" id="ARBA00033751"/>
    </source>
</evidence>
<feature type="domain" description="Metallo-beta-lactamase" evidence="5">
    <location>
        <begin position="85"/>
        <end position="304"/>
    </location>
</feature>
<comment type="caution">
    <text evidence="6">The sequence shown here is derived from an EMBL/GenBank/DDBJ whole genome shotgun (WGS) entry which is preliminary data.</text>
</comment>
<dbReference type="CDD" id="cd07710">
    <property type="entry name" value="arylsulfatase_Sdsa1-like_MBL-fold"/>
    <property type="match status" value="1"/>
</dbReference>
<sequence>MSTGLDFEDTTDFDDAARGFVAELDPPVVTTEDGRAVWDARAYAFLDGDCPPSAHPSLWRQGQLCNKQGLFEVTDGIYQVRNLDISNMTIVEGDTGVIVIDPLISVETAAAGLALYRAHRGDRPVTGVIYTHSHGDHFGGVRGVLPEGHPVVPIVAPSGFLEHAVSENVYAGNAMMRRAMFMYGTGLEKSPEGQIGCGLGMTTSTGTISLIPPTVDITHTGQVEHIDGVRIVFQLTPGTEAPAEMNFLFPDRRALCMAENATHNMHNVLTLRGALVRDSRIWARYLDEAIAMFADEADVAFASHHWPTWGADNWTALLAGQRDMYAYLHDQTLRLLNRGLTGPEIAEQLELPPSLDRLWANRGYYGSLNHNVKAVYQRYMGWFDGNPAHLWEHPPVETARRYVADYGGVDALVAKAREYAESGDPRFAATLLNHAVFAEPGHDGAKRSLAEIYERLGQGSENGTWRNFYLVGARELRGGVTPADLDTSNPEMMSALSVEMLIDALAVRVDGPRAAGLGFTIDLHLSDDKQYTRLRLSNGALTHRTETPRTPLRDKADLTLTLTRPELLRLLSGGGLDGIDIDGDATLLATLTGLLETPDPAFPIVTP</sequence>
<dbReference type="GO" id="GO:0018741">
    <property type="term" value="F:linear primary-alkylsulfatase activity"/>
    <property type="evidence" value="ECO:0007669"/>
    <property type="project" value="InterPro"/>
</dbReference>
<dbReference type="Pfam" id="PF00753">
    <property type="entry name" value="Lactamase_B"/>
    <property type="match status" value="1"/>
</dbReference>
<dbReference type="Pfam" id="PF14864">
    <property type="entry name" value="Alkyl_sulf_C"/>
    <property type="match status" value="1"/>
</dbReference>
<evidence type="ECO:0000256" key="3">
    <source>
        <dbReference type="ARBA" id="ARBA00022833"/>
    </source>
</evidence>
<keyword evidence="7" id="KW-1185">Reference proteome</keyword>
<dbReference type="Pfam" id="PF14863">
    <property type="entry name" value="Alkyl_sulf_dimr"/>
    <property type="match status" value="1"/>
</dbReference>
<dbReference type="EMBL" id="JADMLG010000001">
    <property type="protein sequence ID" value="MBH0775303.1"/>
    <property type="molecule type" value="Genomic_DNA"/>
</dbReference>
<dbReference type="Gene3D" id="1.25.40.880">
    <property type="entry name" value="Alkyl sulfatase, dimerisation domain"/>
    <property type="match status" value="1"/>
</dbReference>
<keyword evidence="1" id="KW-0479">Metal-binding</keyword>
<dbReference type="FunFam" id="3.60.15.30:FF:000001">
    <property type="entry name" value="Alkyl/aryl-sulfatase BDS1"/>
    <property type="match status" value="1"/>
</dbReference>
<dbReference type="AlphaFoldDB" id="A0A931I7H3"/>
<evidence type="ECO:0000256" key="2">
    <source>
        <dbReference type="ARBA" id="ARBA00022801"/>
    </source>
</evidence>
<proteinExistence type="inferred from homology"/>
<dbReference type="InterPro" id="IPR029229">
    <property type="entry name" value="Alkyl_sulf_C"/>
</dbReference>
<keyword evidence="2" id="KW-0378">Hydrolase</keyword>
<evidence type="ECO:0000313" key="6">
    <source>
        <dbReference type="EMBL" id="MBH0775303.1"/>
    </source>
</evidence>
<comment type="similarity">
    <text evidence="4">Belongs to the metallo-beta-lactamase superfamily. Type III sulfatase family.</text>
</comment>
<accession>A0A931I7H3</accession>
<evidence type="ECO:0000259" key="5">
    <source>
        <dbReference type="SMART" id="SM00849"/>
    </source>
</evidence>
<dbReference type="Gene3D" id="3.30.1050.10">
    <property type="entry name" value="SCP2 sterol-binding domain"/>
    <property type="match status" value="1"/>
</dbReference>
<dbReference type="PANTHER" id="PTHR43223">
    <property type="entry name" value="ALKYL/ARYL-SULFATASE"/>
    <property type="match status" value="1"/>
</dbReference>
<reference evidence="6" key="1">
    <citation type="submission" date="2020-11" db="EMBL/GenBank/DDBJ databases">
        <title>Nocardia NEAU-351.nov., a novel actinomycete isolated from the cow dung.</title>
        <authorList>
            <person name="Zhang X."/>
        </authorList>
    </citation>
    <scope>NUCLEOTIDE SEQUENCE</scope>
    <source>
        <strain evidence="6">NEAU-351</strain>
    </source>
</reference>